<dbReference type="RefSeq" id="WP_042057315.1">
    <property type="nucleotide sequence ID" value="NZ_BAND01000031.1"/>
</dbReference>
<dbReference type="CDD" id="cd16015">
    <property type="entry name" value="LTA_synthase"/>
    <property type="match status" value="1"/>
</dbReference>
<comment type="caution">
    <text evidence="8">The sequence shown here is derived from an EMBL/GenBank/DDBJ whole genome shotgun (WGS) entry which is preliminary data.</text>
</comment>
<dbReference type="InterPro" id="IPR050448">
    <property type="entry name" value="OpgB/LTA_synthase_biosynth"/>
</dbReference>
<proteinExistence type="predicted"/>
<evidence type="ECO:0000313" key="9">
    <source>
        <dbReference type="Proteomes" id="UP000019760"/>
    </source>
</evidence>
<name>A0A023D3A0_ACIMT</name>
<feature type="domain" description="Sulfatase N-terminal" evidence="7">
    <location>
        <begin position="204"/>
        <end position="465"/>
    </location>
</feature>
<dbReference type="Pfam" id="PF00884">
    <property type="entry name" value="Sulfatase"/>
    <property type="match status" value="1"/>
</dbReference>
<keyword evidence="2" id="KW-1003">Cell membrane</keyword>
<feature type="transmembrane region" description="Helical" evidence="6">
    <location>
        <begin position="135"/>
        <end position="154"/>
    </location>
</feature>
<evidence type="ECO:0000256" key="5">
    <source>
        <dbReference type="ARBA" id="ARBA00023136"/>
    </source>
</evidence>
<dbReference type="OrthoDB" id="5363296at2"/>
<reference evidence="8 9" key="2">
    <citation type="journal article" date="2014" name="FEMS Microbiol. Lett.">
        <title>Draft genomic DNA sequence of the facultatively methylotrophic bacterium Acidomonas methanolica type strain MB58.</title>
        <authorList>
            <person name="Higashiura N."/>
            <person name="Hadano H."/>
            <person name="Hirakawa H."/>
            <person name="Matsutani M."/>
            <person name="Takabe S."/>
            <person name="Matsushita K."/>
            <person name="Azuma Y."/>
        </authorList>
    </citation>
    <scope>NUCLEOTIDE SEQUENCE [LARGE SCALE GENOMIC DNA]</scope>
    <source>
        <strain evidence="8 9">MB58</strain>
    </source>
</reference>
<dbReference type="PANTHER" id="PTHR47371:SF3">
    <property type="entry name" value="PHOSPHOGLYCEROL TRANSFERASE I"/>
    <property type="match status" value="1"/>
</dbReference>
<dbReference type="GO" id="GO:0005886">
    <property type="term" value="C:plasma membrane"/>
    <property type="evidence" value="ECO:0007669"/>
    <property type="project" value="UniProtKB-SubCell"/>
</dbReference>
<dbReference type="Proteomes" id="UP000019760">
    <property type="component" value="Unassembled WGS sequence"/>
</dbReference>
<dbReference type="InterPro" id="IPR000917">
    <property type="entry name" value="Sulfatase_N"/>
</dbReference>
<organism evidence="8 9">
    <name type="scientific">Acidomonas methanolica NBRC 104435</name>
    <dbReference type="NCBI Taxonomy" id="1231351"/>
    <lineage>
        <taxon>Bacteria</taxon>
        <taxon>Pseudomonadati</taxon>
        <taxon>Pseudomonadota</taxon>
        <taxon>Alphaproteobacteria</taxon>
        <taxon>Acetobacterales</taxon>
        <taxon>Acetobacteraceae</taxon>
        <taxon>Acidomonas</taxon>
    </lineage>
</organism>
<gene>
    <name evidence="8" type="ORF">Amme_031_021</name>
</gene>
<keyword evidence="4 6" id="KW-1133">Transmembrane helix</keyword>
<dbReference type="InterPro" id="IPR017850">
    <property type="entry name" value="Alkaline_phosphatase_core_sf"/>
</dbReference>
<keyword evidence="5 6" id="KW-0472">Membrane</keyword>
<feature type="transmembrane region" description="Helical" evidence="6">
    <location>
        <begin position="109"/>
        <end position="129"/>
    </location>
</feature>
<evidence type="ECO:0000256" key="1">
    <source>
        <dbReference type="ARBA" id="ARBA00004651"/>
    </source>
</evidence>
<evidence type="ECO:0000256" key="4">
    <source>
        <dbReference type="ARBA" id="ARBA00022989"/>
    </source>
</evidence>
<comment type="subcellular location">
    <subcellularLocation>
        <location evidence="1">Cell membrane</location>
        <topology evidence="1">Multi-pass membrane protein</topology>
    </subcellularLocation>
</comment>
<evidence type="ECO:0000256" key="3">
    <source>
        <dbReference type="ARBA" id="ARBA00022692"/>
    </source>
</evidence>
<evidence type="ECO:0000256" key="6">
    <source>
        <dbReference type="SAM" id="Phobius"/>
    </source>
</evidence>
<keyword evidence="3 6" id="KW-0812">Transmembrane</keyword>
<dbReference type="SUPFAM" id="SSF53649">
    <property type="entry name" value="Alkaline phosphatase-like"/>
    <property type="match status" value="1"/>
</dbReference>
<feature type="transmembrane region" description="Helical" evidence="6">
    <location>
        <begin position="46"/>
        <end position="70"/>
    </location>
</feature>
<evidence type="ECO:0000256" key="2">
    <source>
        <dbReference type="ARBA" id="ARBA00022475"/>
    </source>
</evidence>
<evidence type="ECO:0000313" key="8">
    <source>
        <dbReference type="EMBL" id="GAJ28559.1"/>
    </source>
</evidence>
<dbReference type="Gene3D" id="3.40.720.10">
    <property type="entry name" value="Alkaline Phosphatase, subunit A"/>
    <property type="match status" value="1"/>
</dbReference>
<accession>A0A023D3A0</accession>
<dbReference type="PANTHER" id="PTHR47371">
    <property type="entry name" value="LIPOTEICHOIC ACID SYNTHASE"/>
    <property type="match status" value="1"/>
</dbReference>
<dbReference type="AlphaFoldDB" id="A0A023D3A0"/>
<keyword evidence="9" id="KW-1185">Reference proteome</keyword>
<protein>
    <submittedName>
        <fullName evidence="8">Capsule polysaccharide biosynthesis protein</fullName>
    </submittedName>
</protein>
<reference evidence="9" key="1">
    <citation type="journal article" date="2014" name="FEMS Microbiol. Lett.">
        <title>Draft Genomic DNA Sequence of the Facultatively Methylotrophic Bacterium Acidomonas methanolica type strain MB58.</title>
        <authorList>
            <person name="Higashiura N."/>
            <person name="Hadano H."/>
            <person name="Hirakawa H."/>
            <person name="Matsutani M."/>
            <person name="Takabe S."/>
            <person name="Matsushita K."/>
            <person name="Azuma Y."/>
        </authorList>
    </citation>
    <scope>NUCLEOTIDE SEQUENCE [LARGE SCALE GENOMIC DNA]</scope>
    <source>
        <strain evidence="9">MB58</strain>
    </source>
</reference>
<dbReference type="EMBL" id="BAND01000031">
    <property type="protein sequence ID" value="GAJ28559.1"/>
    <property type="molecule type" value="Genomic_DNA"/>
</dbReference>
<sequence>MNILLWSCLLLVIATELLDALAAPRRARSTSAFLLRTLPPLAVLGLIDMLCGRPFVGLGVTLALEIVLVAGSTIKLRLLDEPLVFSDLVVLVSFLREPKFYLHALSPGIRTLLLIAALTMPPLLIWSVLHGSLAVRLSGLLLCGLSLVLLRVLLKSTPLMRQPALRADFRRHGLIATLVTYRHRWKNAPPLPPPPRCMAGQPLPTLLVVQCESFCDPEALFPGASPLPGLADARRKAAQWGNLRVSGFGAYTMRSEYGVLFGLDEEQLGFRQYDPFLSGEETRLHALPNRLAAHYGERIFLHPHDLRFYGRDRLLPRWGFTRLIGGEAFETAERAGPYVADRSFGEALSRLVESTVPPRLIHGVSMENHGPWARGRLGLETPRAAYEAHLRNSDRMLATLMNDLERMEADVLLVFFGDHRPSLPGDLDPDAGRETPYLIIRYVHGRPTDLTPAEHKITDITPAGLNAAILAALGIRQGQAEAMPEQAPIRRTP</sequence>
<evidence type="ECO:0000259" key="7">
    <source>
        <dbReference type="Pfam" id="PF00884"/>
    </source>
</evidence>